<evidence type="ECO:0000313" key="3">
    <source>
        <dbReference type="Proteomes" id="UP000600139"/>
    </source>
</evidence>
<organism evidence="2 3">
    <name type="scientific">Luteolibacter yonseiensis</name>
    <dbReference type="NCBI Taxonomy" id="1144680"/>
    <lineage>
        <taxon>Bacteria</taxon>
        <taxon>Pseudomonadati</taxon>
        <taxon>Verrucomicrobiota</taxon>
        <taxon>Verrucomicrobiia</taxon>
        <taxon>Verrucomicrobiales</taxon>
        <taxon>Verrucomicrobiaceae</taxon>
        <taxon>Luteolibacter</taxon>
    </lineage>
</organism>
<gene>
    <name evidence="2" type="ORF">JIN84_05205</name>
</gene>
<dbReference type="GO" id="GO:0003677">
    <property type="term" value="F:DNA binding"/>
    <property type="evidence" value="ECO:0007669"/>
    <property type="project" value="InterPro"/>
</dbReference>
<feature type="domain" description="Helix-turn-helix" evidence="1">
    <location>
        <begin position="9"/>
        <end position="57"/>
    </location>
</feature>
<dbReference type="InterPro" id="IPR041657">
    <property type="entry name" value="HTH_17"/>
</dbReference>
<dbReference type="Pfam" id="PF12728">
    <property type="entry name" value="HTH_17"/>
    <property type="match status" value="1"/>
</dbReference>
<dbReference type="InterPro" id="IPR009061">
    <property type="entry name" value="DNA-bd_dom_put_sf"/>
</dbReference>
<protein>
    <submittedName>
        <fullName evidence="2">Helix-turn-helix domain-containing protein</fullName>
    </submittedName>
</protein>
<evidence type="ECO:0000259" key="1">
    <source>
        <dbReference type="Pfam" id="PF12728"/>
    </source>
</evidence>
<dbReference type="NCBIfam" id="TIGR01764">
    <property type="entry name" value="excise"/>
    <property type="match status" value="1"/>
</dbReference>
<name>A0A934VAL9_9BACT</name>
<evidence type="ECO:0000313" key="2">
    <source>
        <dbReference type="EMBL" id="MBK1815001.1"/>
    </source>
</evidence>
<proteinExistence type="predicted"/>
<keyword evidence="3" id="KW-1185">Reference proteome</keyword>
<dbReference type="InterPro" id="IPR010093">
    <property type="entry name" value="SinI_DNA-bd"/>
</dbReference>
<dbReference type="SUPFAM" id="SSF46955">
    <property type="entry name" value="Putative DNA-binding domain"/>
    <property type="match status" value="1"/>
</dbReference>
<reference evidence="2" key="1">
    <citation type="submission" date="2021-01" db="EMBL/GenBank/DDBJ databases">
        <title>Modified the classification status of verrucomicrobia.</title>
        <authorList>
            <person name="Feng X."/>
        </authorList>
    </citation>
    <scope>NUCLEOTIDE SEQUENCE</scope>
    <source>
        <strain evidence="2">JCM 18052</strain>
    </source>
</reference>
<accession>A0A934VAL9</accession>
<sequence>MVTTNAPLLNRKDVGARLHVSLRTVDELIASGDLPVVRLGRAVRIRPSAIDYLIEARETRVNPRKKGASK</sequence>
<dbReference type="AlphaFoldDB" id="A0A934VAL9"/>
<dbReference type="RefSeq" id="WP_200349947.1">
    <property type="nucleotide sequence ID" value="NZ_BAABHZ010000010.1"/>
</dbReference>
<comment type="caution">
    <text evidence="2">The sequence shown here is derived from an EMBL/GenBank/DDBJ whole genome shotgun (WGS) entry which is preliminary data.</text>
</comment>
<dbReference type="EMBL" id="JAENIK010000004">
    <property type="protein sequence ID" value="MBK1815001.1"/>
    <property type="molecule type" value="Genomic_DNA"/>
</dbReference>
<dbReference type="Proteomes" id="UP000600139">
    <property type="component" value="Unassembled WGS sequence"/>
</dbReference>